<dbReference type="SMART" id="SM00220">
    <property type="entry name" value="S_TKc"/>
    <property type="match status" value="1"/>
</dbReference>
<sequence length="529" mass="54717">MQRDQLLAGRYRLLERLGSGGMSAVHRAYDEVLERDVAVKVLVASDANARLRIRAEAKAAARLSHPHVTSVYDFGESTLGGGQVPFVVMELLDGHTLEQRLAASGPLPPHAALRICAEVAAALAAAHAQGLVHRDVKPDNVMLTPIGAKVLDFGIAAIAGDPEIDFEGRLMGTPAYLAPERLDAGEVLPACDVYALGVLAHLVLTGRLPWRAEAQTRMLRAHTYVEPAPLPEIAGVPPEIHRLYHWCLARDPADRPPAAEAARILLAAGEPSTVVRPEETRGEPATVVRPAGTVGASASSDGPTSNSPKATMMDSSGVGRRSWRRRRVLLAVGVAVFAVVAMAGSLGDASTHRHESGSARTGTGPDGTTSVGLPLTAEPPGPADTHSTVPLPVNPGPAGPQPDADASVTGAPPAARTGPPTDPGGTRAPSPSASTPEPSPPGIAAPAPTPSPPSGVPVDAQGGTVTVHCLGKTVQVVAVEPAPGFRTEAYDAGPAKRVSVELTSAEHRSEVRVQCSNGRPKPKVRERAG</sequence>
<dbReference type="InterPro" id="IPR011009">
    <property type="entry name" value="Kinase-like_dom_sf"/>
</dbReference>
<dbReference type="Pfam" id="PF00069">
    <property type="entry name" value="Pkinase"/>
    <property type="match status" value="1"/>
</dbReference>
<protein>
    <recommendedName>
        <fullName evidence="1">non-specific serine/threonine protein kinase</fullName>
        <ecNumber evidence="1">2.7.11.1</ecNumber>
    </recommendedName>
</protein>
<evidence type="ECO:0000256" key="8">
    <source>
        <dbReference type="SAM" id="MobiDB-lite"/>
    </source>
</evidence>
<feature type="compositionally biased region" description="Low complexity" evidence="8">
    <location>
        <begin position="401"/>
        <end position="436"/>
    </location>
</feature>
<dbReference type="InterPro" id="IPR008271">
    <property type="entry name" value="Ser/Thr_kinase_AS"/>
</dbReference>
<dbReference type="PANTHER" id="PTHR43289:SF6">
    <property type="entry name" value="SERINE_THREONINE-PROTEIN KINASE NEKL-3"/>
    <property type="match status" value="1"/>
</dbReference>
<keyword evidence="5 11" id="KW-0418">Kinase</keyword>
<evidence type="ECO:0000313" key="11">
    <source>
        <dbReference type="EMBL" id="MFC5925397.1"/>
    </source>
</evidence>
<evidence type="ECO:0000256" key="2">
    <source>
        <dbReference type="ARBA" id="ARBA00022527"/>
    </source>
</evidence>
<keyword evidence="9" id="KW-0472">Membrane</keyword>
<keyword evidence="12" id="KW-1185">Reference proteome</keyword>
<dbReference type="Proteomes" id="UP001596226">
    <property type="component" value="Unassembled WGS sequence"/>
</dbReference>
<feature type="transmembrane region" description="Helical" evidence="9">
    <location>
        <begin position="328"/>
        <end position="346"/>
    </location>
</feature>
<keyword evidence="4 7" id="KW-0547">Nucleotide-binding</keyword>
<dbReference type="EMBL" id="JBHSQS010000010">
    <property type="protein sequence ID" value="MFC5925397.1"/>
    <property type="molecule type" value="Genomic_DNA"/>
</dbReference>
<evidence type="ECO:0000256" key="1">
    <source>
        <dbReference type="ARBA" id="ARBA00012513"/>
    </source>
</evidence>
<feature type="compositionally biased region" description="Polar residues" evidence="8">
    <location>
        <begin position="358"/>
        <end position="371"/>
    </location>
</feature>
<dbReference type="Gene3D" id="3.30.200.20">
    <property type="entry name" value="Phosphorylase Kinase, domain 1"/>
    <property type="match status" value="1"/>
</dbReference>
<evidence type="ECO:0000256" key="9">
    <source>
        <dbReference type="SAM" id="Phobius"/>
    </source>
</evidence>
<dbReference type="GO" id="GO:0016301">
    <property type="term" value="F:kinase activity"/>
    <property type="evidence" value="ECO:0007669"/>
    <property type="project" value="UniProtKB-KW"/>
</dbReference>
<feature type="domain" description="Protein kinase" evidence="10">
    <location>
        <begin position="11"/>
        <end position="273"/>
    </location>
</feature>
<evidence type="ECO:0000256" key="7">
    <source>
        <dbReference type="PROSITE-ProRule" id="PRU10141"/>
    </source>
</evidence>
<evidence type="ECO:0000259" key="10">
    <source>
        <dbReference type="PROSITE" id="PS50011"/>
    </source>
</evidence>
<gene>
    <name evidence="11" type="ORF">ACFQGL_18810</name>
</gene>
<keyword evidence="6 7" id="KW-0067">ATP-binding</keyword>
<keyword evidence="3" id="KW-0808">Transferase</keyword>
<dbReference type="PROSITE" id="PS00108">
    <property type="entry name" value="PROTEIN_KINASE_ST"/>
    <property type="match status" value="1"/>
</dbReference>
<feature type="region of interest" description="Disordered" evidence="8">
    <location>
        <begin position="503"/>
        <end position="529"/>
    </location>
</feature>
<evidence type="ECO:0000256" key="3">
    <source>
        <dbReference type="ARBA" id="ARBA00022679"/>
    </source>
</evidence>
<dbReference type="InterPro" id="IPR000719">
    <property type="entry name" value="Prot_kinase_dom"/>
</dbReference>
<dbReference type="EC" id="2.7.11.1" evidence="1"/>
<feature type="compositionally biased region" description="Pro residues" evidence="8">
    <location>
        <begin position="437"/>
        <end position="455"/>
    </location>
</feature>
<evidence type="ECO:0000313" key="12">
    <source>
        <dbReference type="Proteomes" id="UP001596226"/>
    </source>
</evidence>
<dbReference type="RefSeq" id="WP_377513474.1">
    <property type="nucleotide sequence ID" value="NZ_JBHSQS010000010.1"/>
</dbReference>
<reference evidence="12" key="1">
    <citation type="journal article" date="2019" name="Int. J. Syst. Evol. Microbiol.">
        <title>The Global Catalogue of Microorganisms (GCM) 10K type strain sequencing project: providing services to taxonomists for standard genome sequencing and annotation.</title>
        <authorList>
            <consortium name="The Broad Institute Genomics Platform"/>
            <consortium name="The Broad Institute Genome Sequencing Center for Infectious Disease"/>
            <person name="Wu L."/>
            <person name="Ma J."/>
        </authorList>
    </citation>
    <scope>NUCLEOTIDE SEQUENCE [LARGE SCALE GENOMIC DNA]</scope>
    <source>
        <strain evidence="12">CGMCC 4.7144</strain>
    </source>
</reference>
<accession>A0ABW1HAH2</accession>
<feature type="region of interest" description="Disordered" evidence="8">
    <location>
        <begin position="347"/>
        <end position="462"/>
    </location>
</feature>
<evidence type="ECO:0000256" key="4">
    <source>
        <dbReference type="ARBA" id="ARBA00022741"/>
    </source>
</evidence>
<dbReference type="Gene3D" id="1.10.510.10">
    <property type="entry name" value="Transferase(Phosphotransferase) domain 1"/>
    <property type="match status" value="1"/>
</dbReference>
<organism evidence="11 12">
    <name type="scientific">Micromonospora vulcania</name>
    <dbReference type="NCBI Taxonomy" id="1441873"/>
    <lineage>
        <taxon>Bacteria</taxon>
        <taxon>Bacillati</taxon>
        <taxon>Actinomycetota</taxon>
        <taxon>Actinomycetes</taxon>
        <taxon>Micromonosporales</taxon>
        <taxon>Micromonosporaceae</taxon>
        <taxon>Micromonospora</taxon>
    </lineage>
</organism>
<dbReference type="CDD" id="cd14014">
    <property type="entry name" value="STKc_PknB_like"/>
    <property type="match status" value="1"/>
</dbReference>
<feature type="compositionally biased region" description="Polar residues" evidence="8">
    <location>
        <begin position="296"/>
        <end position="309"/>
    </location>
</feature>
<dbReference type="SUPFAM" id="SSF56112">
    <property type="entry name" value="Protein kinase-like (PK-like)"/>
    <property type="match status" value="1"/>
</dbReference>
<name>A0ABW1HAH2_9ACTN</name>
<evidence type="ECO:0000256" key="5">
    <source>
        <dbReference type="ARBA" id="ARBA00022777"/>
    </source>
</evidence>
<keyword evidence="2" id="KW-0723">Serine/threonine-protein kinase</keyword>
<dbReference type="PROSITE" id="PS50011">
    <property type="entry name" value="PROTEIN_KINASE_DOM"/>
    <property type="match status" value="1"/>
</dbReference>
<feature type="region of interest" description="Disordered" evidence="8">
    <location>
        <begin position="289"/>
        <end position="321"/>
    </location>
</feature>
<keyword evidence="9" id="KW-1133">Transmembrane helix</keyword>
<dbReference type="PROSITE" id="PS00107">
    <property type="entry name" value="PROTEIN_KINASE_ATP"/>
    <property type="match status" value="1"/>
</dbReference>
<dbReference type="InterPro" id="IPR017441">
    <property type="entry name" value="Protein_kinase_ATP_BS"/>
</dbReference>
<feature type="binding site" evidence="7">
    <location>
        <position position="40"/>
    </location>
    <ligand>
        <name>ATP</name>
        <dbReference type="ChEBI" id="CHEBI:30616"/>
    </ligand>
</feature>
<proteinExistence type="predicted"/>
<keyword evidence="9" id="KW-0812">Transmembrane</keyword>
<evidence type="ECO:0000256" key="6">
    <source>
        <dbReference type="ARBA" id="ARBA00022840"/>
    </source>
</evidence>
<dbReference type="PANTHER" id="PTHR43289">
    <property type="entry name" value="MITOGEN-ACTIVATED PROTEIN KINASE KINASE KINASE 20-RELATED"/>
    <property type="match status" value="1"/>
</dbReference>
<comment type="caution">
    <text evidence="11">The sequence shown here is derived from an EMBL/GenBank/DDBJ whole genome shotgun (WGS) entry which is preliminary data.</text>
</comment>